<protein>
    <submittedName>
        <fullName evidence="2">Uncharacterized protein</fullName>
    </submittedName>
</protein>
<keyword evidence="3" id="KW-1185">Reference proteome</keyword>
<evidence type="ECO:0000256" key="1">
    <source>
        <dbReference type="SAM" id="MobiDB-lite"/>
    </source>
</evidence>
<evidence type="ECO:0000313" key="2">
    <source>
        <dbReference type="EMBL" id="TDH68265.1"/>
    </source>
</evidence>
<gene>
    <name evidence="2" type="ORF">CCR75_008404</name>
</gene>
<organism evidence="2 3">
    <name type="scientific">Bremia lactucae</name>
    <name type="common">Lettuce downy mildew</name>
    <dbReference type="NCBI Taxonomy" id="4779"/>
    <lineage>
        <taxon>Eukaryota</taxon>
        <taxon>Sar</taxon>
        <taxon>Stramenopiles</taxon>
        <taxon>Oomycota</taxon>
        <taxon>Peronosporomycetes</taxon>
        <taxon>Peronosporales</taxon>
        <taxon>Peronosporaceae</taxon>
        <taxon>Bremia</taxon>
    </lineage>
</organism>
<dbReference type="Proteomes" id="UP000294530">
    <property type="component" value="Unassembled WGS sequence"/>
</dbReference>
<dbReference type="OrthoDB" id="160433at2759"/>
<dbReference type="KEGG" id="blac:94352127"/>
<dbReference type="RefSeq" id="XP_067817764.1">
    <property type="nucleotide sequence ID" value="XM_067966456.1"/>
</dbReference>
<comment type="caution">
    <text evidence="2">The sequence shown here is derived from an EMBL/GenBank/DDBJ whole genome shotgun (WGS) entry which is preliminary data.</text>
</comment>
<dbReference type="AlphaFoldDB" id="A0A976IE73"/>
<reference evidence="2 3" key="1">
    <citation type="journal article" date="2021" name="Genome Biol.">
        <title>AFLAP: assembly-free linkage analysis pipeline using k-mers from genome sequencing data.</title>
        <authorList>
            <person name="Fletcher K."/>
            <person name="Zhang L."/>
            <person name="Gil J."/>
            <person name="Han R."/>
            <person name="Cavanaugh K."/>
            <person name="Michelmore R."/>
        </authorList>
    </citation>
    <scope>NUCLEOTIDE SEQUENCE [LARGE SCALE GENOMIC DNA]</scope>
    <source>
        <strain evidence="2 3">SF5</strain>
    </source>
</reference>
<dbReference type="EMBL" id="SHOA02000003">
    <property type="protein sequence ID" value="TDH68265.1"/>
    <property type="molecule type" value="Genomic_DNA"/>
</dbReference>
<accession>A0A976IE73</accession>
<feature type="compositionally biased region" description="Basic and acidic residues" evidence="1">
    <location>
        <begin position="16"/>
        <end position="29"/>
    </location>
</feature>
<feature type="compositionally biased region" description="Polar residues" evidence="1">
    <location>
        <begin position="1"/>
        <end position="13"/>
    </location>
</feature>
<name>A0A976IE73_BRELC</name>
<evidence type="ECO:0000313" key="3">
    <source>
        <dbReference type="Proteomes" id="UP000294530"/>
    </source>
</evidence>
<dbReference type="GeneID" id="94352127"/>
<proteinExistence type="predicted"/>
<feature type="region of interest" description="Disordered" evidence="1">
    <location>
        <begin position="1"/>
        <end position="70"/>
    </location>
</feature>
<sequence>MEHPSSSTPSSAQDMEAQHRSREENEGRKKSSKPQRLSDSLVGLQKTEEDDFTDVSQKSRKKQKTDSGDYVSQIASLQQEIKKVKEALAAPQQQSRSLSYELGKQCFQAKQTAAILRRKLAEHAHWLQQVSSLMETAPLLNFAVSTSMEKQELKGLQHSMSGIAEWRGKAKYRPHPRLIIDERLRAAVTSCQANASKLLQDASTDSTLLQQSFEFESYGWKIATGTLVSDQIGFICHRTLPHGANKAREIAMAIWNTIERDEIFRTFVPLVQDSFTTFQGSDYSLSCRVLLLSQEMNQQAVATVETISSTHDDEGPWQISMEAVHDHYLCTFVAEISGDSVIPNTCPPVKLDLGLQMSKLNMHNNFVVGARVVKTEEGVDLVIAGSACFDLPCYREPTFDLLQHFASHMPVYEDLHLTTLVDCHDKTATEVF</sequence>